<dbReference type="Pfam" id="PF01292">
    <property type="entry name" value="Ni_hydr_CYTB"/>
    <property type="match status" value="1"/>
</dbReference>
<dbReference type="AlphaFoldDB" id="A0A432WNK7"/>
<feature type="transmembrane region" description="Helical" evidence="6">
    <location>
        <begin position="92"/>
        <end position="113"/>
    </location>
</feature>
<keyword evidence="4 6" id="KW-1133">Transmembrane helix</keyword>
<keyword evidence="3 6" id="KW-0812">Transmembrane</keyword>
<evidence type="ECO:0000313" key="8">
    <source>
        <dbReference type="EMBL" id="RUO35277.1"/>
    </source>
</evidence>
<gene>
    <name evidence="8" type="ORF">CWE11_04415</name>
</gene>
<dbReference type="EMBL" id="PIPM01000003">
    <property type="protein sequence ID" value="RUO35277.1"/>
    <property type="molecule type" value="Genomic_DNA"/>
</dbReference>
<protein>
    <recommendedName>
        <fullName evidence="7">Cytochrome b561 bacterial/Ni-hydrogenase domain-containing protein</fullName>
    </recommendedName>
</protein>
<dbReference type="OrthoDB" id="196472at2"/>
<organism evidence="8 9">
    <name type="scientific">Aliidiomarina sanyensis</name>
    <dbReference type="NCBI Taxonomy" id="1249555"/>
    <lineage>
        <taxon>Bacteria</taxon>
        <taxon>Pseudomonadati</taxon>
        <taxon>Pseudomonadota</taxon>
        <taxon>Gammaproteobacteria</taxon>
        <taxon>Alteromonadales</taxon>
        <taxon>Idiomarinaceae</taxon>
        <taxon>Aliidiomarina</taxon>
    </lineage>
</organism>
<dbReference type="InterPro" id="IPR011577">
    <property type="entry name" value="Cyt_b561_bac/Ni-Hgenase"/>
</dbReference>
<name>A0A432WNK7_9GAMM</name>
<evidence type="ECO:0000256" key="2">
    <source>
        <dbReference type="ARBA" id="ARBA00022475"/>
    </source>
</evidence>
<comment type="caution">
    <text evidence="8">The sequence shown here is derived from an EMBL/GenBank/DDBJ whole genome shotgun (WGS) entry which is preliminary data.</text>
</comment>
<sequence>MVIKLWDGFIRSFHWLLVLAIAGLWYTGGNIDYIDLHHRLGVFVLALILTRILWGIFGSESGRFSRFVRSPKAVVYYLKAPFASTWLTHNPIGGWAVILMLAALLAQAVSGLFTDDAIFFRGPLAHLVSQDWVRTLTSFHKQLFDWILVLLALHILANIVYAVRGKNLITPMITGNLKTEKNDLTPPKQVHPGFGFILFAINVTVLFWWLT</sequence>
<evidence type="ECO:0000259" key="7">
    <source>
        <dbReference type="Pfam" id="PF01292"/>
    </source>
</evidence>
<keyword evidence="5 6" id="KW-0472">Membrane</keyword>
<dbReference type="Proteomes" id="UP000288405">
    <property type="component" value="Unassembled WGS sequence"/>
</dbReference>
<feature type="domain" description="Cytochrome b561 bacterial/Ni-hydrogenase" evidence="7">
    <location>
        <begin position="6"/>
        <end position="175"/>
    </location>
</feature>
<dbReference type="SUPFAM" id="SSF81342">
    <property type="entry name" value="Transmembrane di-heme cytochromes"/>
    <property type="match status" value="1"/>
</dbReference>
<dbReference type="PANTHER" id="PTHR30485">
    <property type="entry name" value="NI/FE-HYDROGENASE 1 B-TYPE CYTOCHROME SUBUNIT"/>
    <property type="match status" value="1"/>
</dbReference>
<dbReference type="GO" id="GO:0005886">
    <property type="term" value="C:plasma membrane"/>
    <property type="evidence" value="ECO:0007669"/>
    <property type="project" value="UniProtKB-SubCell"/>
</dbReference>
<evidence type="ECO:0000313" key="9">
    <source>
        <dbReference type="Proteomes" id="UP000288405"/>
    </source>
</evidence>
<keyword evidence="9" id="KW-1185">Reference proteome</keyword>
<dbReference type="GO" id="GO:0020037">
    <property type="term" value="F:heme binding"/>
    <property type="evidence" value="ECO:0007669"/>
    <property type="project" value="TreeGrafter"/>
</dbReference>
<feature type="transmembrane region" description="Helical" evidence="6">
    <location>
        <begin position="40"/>
        <end position="57"/>
    </location>
</feature>
<feature type="transmembrane region" description="Helical" evidence="6">
    <location>
        <begin position="190"/>
        <end position="210"/>
    </location>
</feature>
<evidence type="ECO:0000256" key="5">
    <source>
        <dbReference type="ARBA" id="ARBA00023136"/>
    </source>
</evidence>
<dbReference type="PANTHER" id="PTHR30485:SF2">
    <property type="entry name" value="BLL0597 PROTEIN"/>
    <property type="match status" value="1"/>
</dbReference>
<evidence type="ECO:0000256" key="6">
    <source>
        <dbReference type="SAM" id="Phobius"/>
    </source>
</evidence>
<keyword evidence="2" id="KW-1003">Cell membrane</keyword>
<feature type="transmembrane region" description="Helical" evidence="6">
    <location>
        <begin position="143"/>
        <end position="163"/>
    </location>
</feature>
<feature type="transmembrane region" description="Helical" evidence="6">
    <location>
        <begin position="12"/>
        <end position="28"/>
    </location>
</feature>
<reference evidence="8 9" key="1">
    <citation type="journal article" date="2011" name="Front. Microbiol.">
        <title>Genomic signatures of strain selection and enhancement in Bacillus atrophaeus var. globigii, a historical biowarfare simulant.</title>
        <authorList>
            <person name="Gibbons H.S."/>
            <person name="Broomall S.M."/>
            <person name="McNew L.A."/>
            <person name="Daligault H."/>
            <person name="Chapman C."/>
            <person name="Bruce D."/>
            <person name="Karavis M."/>
            <person name="Krepps M."/>
            <person name="McGregor P.A."/>
            <person name="Hong C."/>
            <person name="Park K.H."/>
            <person name="Akmal A."/>
            <person name="Feldman A."/>
            <person name="Lin J.S."/>
            <person name="Chang W.E."/>
            <person name="Higgs B.W."/>
            <person name="Demirev P."/>
            <person name="Lindquist J."/>
            <person name="Liem A."/>
            <person name="Fochler E."/>
            <person name="Read T.D."/>
            <person name="Tapia R."/>
            <person name="Johnson S."/>
            <person name="Bishop-Lilly K.A."/>
            <person name="Detter C."/>
            <person name="Han C."/>
            <person name="Sozhamannan S."/>
            <person name="Rosenzweig C.N."/>
            <person name="Skowronski E.W."/>
        </authorList>
    </citation>
    <scope>NUCLEOTIDE SEQUENCE [LARGE SCALE GENOMIC DNA]</scope>
    <source>
        <strain evidence="8 9">GYP-17</strain>
    </source>
</reference>
<proteinExistence type="predicted"/>
<dbReference type="GO" id="GO:0009055">
    <property type="term" value="F:electron transfer activity"/>
    <property type="evidence" value="ECO:0007669"/>
    <property type="project" value="InterPro"/>
</dbReference>
<dbReference type="InterPro" id="IPR051542">
    <property type="entry name" value="Hydrogenase_cytochrome"/>
</dbReference>
<dbReference type="Gene3D" id="1.20.950.20">
    <property type="entry name" value="Transmembrane di-heme cytochromes, Chain C"/>
    <property type="match status" value="1"/>
</dbReference>
<evidence type="ECO:0000256" key="3">
    <source>
        <dbReference type="ARBA" id="ARBA00022692"/>
    </source>
</evidence>
<dbReference type="RefSeq" id="WP_126776397.1">
    <property type="nucleotide sequence ID" value="NZ_PIPM01000003.1"/>
</dbReference>
<dbReference type="InterPro" id="IPR016174">
    <property type="entry name" value="Di-haem_cyt_TM"/>
</dbReference>
<evidence type="ECO:0000256" key="4">
    <source>
        <dbReference type="ARBA" id="ARBA00022989"/>
    </source>
</evidence>
<evidence type="ECO:0000256" key="1">
    <source>
        <dbReference type="ARBA" id="ARBA00004651"/>
    </source>
</evidence>
<accession>A0A432WNK7</accession>
<dbReference type="GO" id="GO:0022904">
    <property type="term" value="P:respiratory electron transport chain"/>
    <property type="evidence" value="ECO:0007669"/>
    <property type="project" value="InterPro"/>
</dbReference>
<comment type="subcellular location">
    <subcellularLocation>
        <location evidence="1">Cell membrane</location>
        <topology evidence="1">Multi-pass membrane protein</topology>
    </subcellularLocation>
</comment>